<dbReference type="OrthoDB" id="9789516at2"/>
<reference evidence="2 3" key="1">
    <citation type="submission" date="2016-10" db="EMBL/GenBank/DDBJ databases">
        <authorList>
            <person name="de Groot N.N."/>
        </authorList>
    </citation>
    <scope>NUCLEOTIDE SEQUENCE [LARGE SCALE GENOMIC DNA]</scope>
    <source>
        <strain evidence="2 3">DSM 28286</strain>
    </source>
</reference>
<proteinExistence type="predicted"/>
<dbReference type="PANTHER" id="PTHR31876">
    <property type="entry name" value="COV-LIKE PROTEIN 1"/>
    <property type="match status" value="1"/>
</dbReference>
<dbReference type="STRING" id="1465490.SAMN05444277_106135"/>
<keyword evidence="1" id="KW-1133">Transmembrane helix</keyword>
<evidence type="ECO:0000256" key="1">
    <source>
        <dbReference type="SAM" id="Phobius"/>
    </source>
</evidence>
<dbReference type="Proteomes" id="UP000199031">
    <property type="component" value="Unassembled WGS sequence"/>
</dbReference>
<keyword evidence="3" id="KW-1185">Reference proteome</keyword>
<evidence type="ECO:0000313" key="2">
    <source>
        <dbReference type="EMBL" id="SFQ18158.1"/>
    </source>
</evidence>
<organism evidence="2 3">
    <name type="scientific">Parafilimonas terrae</name>
    <dbReference type="NCBI Taxonomy" id="1465490"/>
    <lineage>
        <taxon>Bacteria</taxon>
        <taxon>Pseudomonadati</taxon>
        <taxon>Bacteroidota</taxon>
        <taxon>Chitinophagia</taxon>
        <taxon>Chitinophagales</taxon>
        <taxon>Chitinophagaceae</taxon>
        <taxon>Parafilimonas</taxon>
    </lineage>
</organism>
<sequence>MENSPEKFSFRNVLQYFFQGIIVIAPIAITIYVVVWLFNLIDNFLPDILFALFPKWMTAPDGSLRTIPGLGFLMVVIIVTIIGFISTSFFVSRILSFLNRVLEQTPGIKYIYSAVKDFLEAFGGNRKKFDKPVLVSVDAADTWRVGFITQHDVTQFGLEEHVAVYVPLSYALTGVVYFVPKEKIRPLDNMNSAEAMKFVISGGVTHLEEGHDA</sequence>
<feature type="transmembrane region" description="Helical" evidence="1">
    <location>
        <begin position="70"/>
        <end position="91"/>
    </location>
</feature>
<dbReference type="AlphaFoldDB" id="A0A1I5WEX1"/>
<keyword evidence="1" id="KW-0472">Membrane</keyword>
<dbReference type="RefSeq" id="WP_090658457.1">
    <property type="nucleotide sequence ID" value="NZ_FOXQ01000006.1"/>
</dbReference>
<dbReference type="InterPro" id="IPR007462">
    <property type="entry name" value="COV1-like"/>
</dbReference>
<protein>
    <submittedName>
        <fullName evidence="2">Uncharacterized membrane protein</fullName>
    </submittedName>
</protein>
<name>A0A1I5WEX1_9BACT</name>
<accession>A0A1I5WEX1</accession>
<feature type="transmembrane region" description="Helical" evidence="1">
    <location>
        <begin position="16"/>
        <end position="38"/>
    </location>
</feature>
<dbReference type="PANTHER" id="PTHR31876:SF26">
    <property type="entry name" value="PROTEIN LIKE COV 2"/>
    <property type="match status" value="1"/>
</dbReference>
<gene>
    <name evidence="2" type="ORF">SAMN05444277_106135</name>
</gene>
<evidence type="ECO:0000313" key="3">
    <source>
        <dbReference type="Proteomes" id="UP000199031"/>
    </source>
</evidence>
<dbReference type="Pfam" id="PF04367">
    <property type="entry name" value="DUF502"/>
    <property type="match status" value="1"/>
</dbReference>
<dbReference type="EMBL" id="FOXQ01000006">
    <property type="protein sequence ID" value="SFQ18158.1"/>
    <property type="molecule type" value="Genomic_DNA"/>
</dbReference>
<keyword evidence="1" id="KW-0812">Transmembrane</keyword>